<evidence type="ECO:0000256" key="15">
    <source>
        <dbReference type="ARBA" id="ARBA00023209"/>
    </source>
</evidence>
<keyword evidence="20" id="KW-1185">Reference proteome</keyword>
<evidence type="ECO:0000256" key="14">
    <source>
        <dbReference type="ARBA" id="ARBA00023136"/>
    </source>
</evidence>
<dbReference type="EC" id="3.6.1.26" evidence="6"/>
<evidence type="ECO:0000256" key="18">
    <source>
        <dbReference type="ARBA" id="ARBA00032892"/>
    </source>
</evidence>
<evidence type="ECO:0000313" key="19">
    <source>
        <dbReference type="EMBL" id="KEQ10701.1"/>
    </source>
</evidence>
<gene>
    <name evidence="19" type="ORF">GV68_10655</name>
</gene>
<comment type="caution">
    <text evidence="19">The sequence shown here is derived from an EMBL/GenBank/DDBJ whole genome shotgun (WGS) entry which is preliminary data.</text>
</comment>
<keyword evidence="14" id="KW-0472">Membrane</keyword>
<dbReference type="EMBL" id="JOKJ01000002">
    <property type="protein sequence ID" value="KEQ10701.1"/>
    <property type="molecule type" value="Genomic_DNA"/>
</dbReference>
<dbReference type="Gene3D" id="3.30.428.30">
    <property type="entry name" value="HIT family - CDH-like"/>
    <property type="match status" value="1"/>
</dbReference>
<dbReference type="GO" id="GO:0005886">
    <property type="term" value="C:plasma membrane"/>
    <property type="evidence" value="ECO:0007669"/>
    <property type="project" value="UniProtKB-SubCell"/>
</dbReference>
<dbReference type="SUPFAM" id="SSF54197">
    <property type="entry name" value="HIT-like"/>
    <property type="match status" value="1"/>
</dbReference>
<evidence type="ECO:0000256" key="3">
    <source>
        <dbReference type="ARBA" id="ARBA00004927"/>
    </source>
</evidence>
<comment type="subcellular location">
    <subcellularLocation>
        <location evidence="2">Cell membrane</location>
        <topology evidence="2">Single-pass membrane protein</topology>
    </subcellularLocation>
</comment>
<evidence type="ECO:0000313" key="20">
    <source>
        <dbReference type="Proteomes" id="UP000052167"/>
    </source>
</evidence>
<evidence type="ECO:0000256" key="17">
    <source>
        <dbReference type="ARBA" id="ARBA00032888"/>
    </source>
</evidence>
<name>A0A922P4C9_9HYPH</name>
<comment type="pathway">
    <text evidence="4">Lipid metabolism.</text>
</comment>
<accession>A0A922P4C9</accession>
<keyword evidence="13" id="KW-0443">Lipid metabolism</keyword>
<evidence type="ECO:0000256" key="1">
    <source>
        <dbReference type="ARBA" id="ARBA00001007"/>
    </source>
</evidence>
<evidence type="ECO:0000256" key="7">
    <source>
        <dbReference type="ARBA" id="ARBA00019608"/>
    </source>
</evidence>
<dbReference type="AlphaFoldDB" id="A0A922P4C9"/>
<reference evidence="19 20" key="1">
    <citation type="submission" date="2014-06" db="EMBL/GenBank/DDBJ databases">
        <title>Rhizobium pelagicum/R2-400B4.</title>
        <authorList>
            <person name="Kimes N.E."/>
            <person name="Lopez-Perez M."/>
        </authorList>
    </citation>
    <scope>NUCLEOTIDE SEQUENCE [LARGE SCALE GENOMIC DNA]</scope>
    <source>
        <strain evidence="19 20">R2-400B4</strain>
    </source>
</reference>
<sequence>MTARTAFFAAAASIAVFGALFLTLRPDADALARILVDQCGIRSARGAVSEPCLKVDQDQGYAVLRDRKGSHHYLLLPTLSISGVEDASLLEPTTPNYFWWAWQNRHHVSAQEPNLSDADISLAVNSRYGRSQNHLHIHIACISPDVRATLDRLEFNSHRWQRISDGLLPHDYWIRKTDPREFREKGPFQILADEFPVDAEAMGRFGTAVVKARDGDFLLLATRVSLIDLNLASAGELQDQDCRSGQSEAGSPG</sequence>
<keyword evidence="15" id="KW-0594">Phospholipid biosynthesis</keyword>
<evidence type="ECO:0000256" key="6">
    <source>
        <dbReference type="ARBA" id="ARBA00012375"/>
    </source>
</evidence>
<evidence type="ECO:0000256" key="11">
    <source>
        <dbReference type="ARBA" id="ARBA00022801"/>
    </source>
</evidence>
<dbReference type="GO" id="GO:0008715">
    <property type="term" value="F:CDP-diacylglycerol diphosphatase activity"/>
    <property type="evidence" value="ECO:0007669"/>
    <property type="project" value="UniProtKB-EC"/>
</dbReference>
<evidence type="ECO:0000256" key="16">
    <source>
        <dbReference type="ARBA" id="ARBA00023264"/>
    </source>
</evidence>
<evidence type="ECO:0000256" key="9">
    <source>
        <dbReference type="ARBA" id="ARBA00022516"/>
    </source>
</evidence>
<keyword evidence="8" id="KW-1003">Cell membrane</keyword>
<dbReference type="Proteomes" id="UP000052167">
    <property type="component" value="Unassembled WGS sequence"/>
</dbReference>
<dbReference type="InterPro" id="IPR036265">
    <property type="entry name" value="HIT-like_sf"/>
</dbReference>
<protein>
    <recommendedName>
        <fullName evidence="7">CDP-diacylglycerol pyrophosphatase</fullName>
        <ecNumber evidence="6">3.6.1.26</ecNumber>
    </recommendedName>
    <alternativeName>
        <fullName evidence="17">CDP-diacylglycerol phosphatidylhydrolase</fullName>
    </alternativeName>
    <alternativeName>
        <fullName evidence="18">CDP-diglyceride hydrolase</fullName>
    </alternativeName>
</protein>
<evidence type="ECO:0000256" key="12">
    <source>
        <dbReference type="ARBA" id="ARBA00022989"/>
    </source>
</evidence>
<keyword evidence="16" id="KW-1208">Phospholipid metabolism</keyword>
<evidence type="ECO:0000256" key="2">
    <source>
        <dbReference type="ARBA" id="ARBA00004162"/>
    </source>
</evidence>
<evidence type="ECO:0000256" key="5">
    <source>
        <dbReference type="ARBA" id="ARBA00006435"/>
    </source>
</evidence>
<organism evidence="19 20">
    <name type="scientific">Pseudorhizobium pelagicum</name>
    <dbReference type="NCBI Taxonomy" id="1509405"/>
    <lineage>
        <taxon>Bacteria</taxon>
        <taxon>Pseudomonadati</taxon>
        <taxon>Pseudomonadota</taxon>
        <taxon>Alphaproteobacteria</taxon>
        <taxon>Hyphomicrobiales</taxon>
        <taxon>Rhizobiaceae</taxon>
        <taxon>Rhizobium/Agrobacterium group</taxon>
        <taxon>Pseudorhizobium</taxon>
    </lineage>
</organism>
<keyword evidence="12" id="KW-1133">Transmembrane helix</keyword>
<comment type="pathway">
    <text evidence="3">Phospholipid metabolism; CDP-diacylglycerol degradation; phosphatidate from CDP-diacylglycerol: step 1/1.</text>
</comment>
<keyword evidence="9" id="KW-0444">Lipid biosynthesis</keyword>
<comment type="similarity">
    <text evidence="5">Belongs to the Cdh family.</text>
</comment>
<dbReference type="PIRSF" id="PIRSF001273">
    <property type="entry name" value="CDH"/>
    <property type="match status" value="1"/>
</dbReference>
<evidence type="ECO:0000256" key="8">
    <source>
        <dbReference type="ARBA" id="ARBA00022475"/>
    </source>
</evidence>
<evidence type="ECO:0000256" key="13">
    <source>
        <dbReference type="ARBA" id="ARBA00023098"/>
    </source>
</evidence>
<proteinExistence type="inferred from homology"/>
<evidence type="ECO:0000256" key="4">
    <source>
        <dbReference type="ARBA" id="ARBA00005189"/>
    </source>
</evidence>
<keyword evidence="11" id="KW-0378">Hydrolase</keyword>
<keyword evidence="10" id="KW-0812">Transmembrane</keyword>
<dbReference type="Pfam" id="PF02611">
    <property type="entry name" value="CDH"/>
    <property type="match status" value="1"/>
</dbReference>
<dbReference type="InterPro" id="IPR003763">
    <property type="entry name" value="CDP-diacylglyc_Pase"/>
</dbReference>
<dbReference type="GO" id="GO:0008654">
    <property type="term" value="P:phospholipid biosynthetic process"/>
    <property type="evidence" value="ECO:0007669"/>
    <property type="project" value="UniProtKB-KW"/>
</dbReference>
<comment type="catalytic activity">
    <reaction evidence="1">
        <text>a CDP-1,2-diacyl-sn-glycerol + H2O = a 1,2-diacyl-sn-glycero-3-phosphate + CMP + 2 H(+)</text>
        <dbReference type="Rhea" id="RHEA:15221"/>
        <dbReference type="ChEBI" id="CHEBI:15377"/>
        <dbReference type="ChEBI" id="CHEBI:15378"/>
        <dbReference type="ChEBI" id="CHEBI:58332"/>
        <dbReference type="ChEBI" id="CHEBI:58608"/>
        <dbReference type="ChEBI" id="CHEBI:60377"/>
        <dbReference type="EC" id="3.6.1.26"/>
    </reaction>
</comment>
<evidence type="ECO:0000256" key="10">
    <source>
        <dbReference type="ARBA" id="ARBA00022692"/>
    </source>
</evidence>